<dbReference type="PROSITE" id="PS00109">
    <property type="entry name" value="PROTEIN_KINASE_TYR"/>
    <property type="match status" value="1"/>
</dbReference>
<dbReference type="PROSITE" id="PS00107">
    <property type="entry name" value="PROTEIN_KINASE_ATP"/>
    <property type="match status" value="1"/>
</dbReference>
<evidence type="ECO:0000256" key="4">
    <source>
        <dbReference type="ARBA" id="ARBA00022679"/>
    </source>
</evidence>
<dbReference type="HOGENOM" id="CLU_000288_7_40_1"/>
<dbReference type="OrthoDB" id="5912975at2759"/>
<dbReference type="Pfam" id="PF07714">
    <property type="entry name" value="PK_Tyr_Ser-Thr"/>
    <property type="match status" value="1"/>
</dbReference>
<dbReference type="AlphaFoldDB" id="Q8T8M7"/>
<evidence type="ECO:0000256" key="1">
    <source>
        <dbReference type="ARBA" id="ARBA00004162"/>
    </source>
</evidence>
<evidence type="ECO:0000256" key="15">
    <source>
        <dbReference type="SAM" id="SignalP"/>
    </source>
</evidence>
<dbReference type="AGR" id="WB:WBGene00002199"/>
<keyword evidence="4" id="KW-0808">Transferase</keyword>
<dbReference type="InterPro" id="IPR008266">
    <property type="entry name" value="Tyr_kinase_AS"/>
</dbReference>
<dbReference type="Proteomes" id="UP000001940">
    <property type="component" value="Chromosome II"/>
</dbReference>
<keyword evidence="7 14" id="KW-0547">Nucleotide-binding</keyword>
<evidence type="ECO:0000256" key="7">
    <source>
        <dbReference type="ARBA" id="ARBA00022741"/>
    </source>
</evidence>
<dbReference type="EC" id="2.7.10.1" evidence="2"/>
<evidence type="ECO:0000256" key="5">
    <source>
        <dbReference type="ARBA" id="ARBA00022692"/>
    </source>
</evidence>
<evidence type="ECO:0000256" key="6">
    <source>
        <dbReference type="ARBA" id="ARBA00022729"/>
    </source>
</evidence>
<dbReference type="InterPro" id="IPR017441">
    <property type="entry name" value="Protein_kinase_ATP_BS"/>
</dbReference>
<organism evidence="17 18">
    <name type="scientific">Caenorhabditis elegans</name>
    <dbReference type="NCBI Taxonomy" id="6239"/>
    <lineage>
        <taxon>Eukaryota</taxon>
        <taxon>Metazoa</taxon>
        <taxon>Ecdysozoa</taxon>
        <taxon>Nematoda</taxon>
        <taxon>Chromadorea</taxon>
        <taxon>Rhabditida</taxon>
        <taxon>Rhabditina</taxon>
        <taxon>Rhabditomorpha</taxon>
        <taxon>Rhabditoidea</taxon>
        <taxon>Rhabditidae</taxon>
        <taxon>Peloderinae</taxon>
        <taxon>Caenorhabditis</taxon>
    </lineage>
</organism>
<dbReference type="PRINTS" id="PR00109">
    <property type="entry name" value="TYRKINASE"/>
</dbReference>
<evidence type="ECO:0000256" key="8">
    <source>
        <dbReference type="ARBA" id="ARBA00022777"/>
    </source>
</evidence>
<dbReference type="FunFam" id="1.10.510.10:FF:001122">
    <property type="entry name" value="Receptor-like tyrosine-protein kinase kin-15"/>
    <property type="match status" value="1"/>
</dbReference>
<evidence type="ECO:0000256" key="14">
    <source>
        <dbReference type="PROSITE-ProRule" id="PRU10141"/>
    </source>
</evidence>
<dbReference type="GeneID" id="174498"/>
<dbReference type="SUPFAM" id="SSF56112">
    <property type="entry name" value="Protein kinase-like (PK-like)"/>
    <property type="match status" value="1"/>
</dbReference>
<evidence type="ECO:0000256" key="3">
    <source>
        <dbReference type="ARBA" id="ARBA00022475"/>
    </source>
</evidence>
<dbReference type="SMART" id="SM00219">
    <property type="entry name" value="TyrKc"/>
    <property type="match status" value="1"/>
</dbReference>
<dbReference type="PANTHER" id="PTHR24416">
    <property type="entry name" value="TYROSINE-PROTEIN KINASE RECEPTOR"/>
    <property type="match status" value="1"/>
</dbReference>
<keyword evidence="11" id="KW-0472">Membrane</keyword>
<feature type="chain" id="PRO_5004316339" description="receptor protein-tyrosine kinase" evidence="15">
    <location>
        <begin position="25"/>
        <end position="428"/>
    </location>
</feature>
<dbReference type="GO" id="GO:0004714">
    <property type="term" value="F:transmembrane receptor protein tyrosine kinase activity"/>
    <property type="evidence" value="ECO:0007669"/>
    <property type="project" value="UniProtKB-EC"/>
</dbReference>
<protein>
    <recommendedName>
        <fullName evidence="2">receptor protein-tyrosine kinase</fullName>
        <ecNumber evidence="2">2.7.10.1</ecNumber>
    </recommendedName>
</protein>
<evidence type="ECO:0000256" key="2">
    <source>
        <dbReference type="ARBA" id="ARBA00011902"/>
    </source>
</evidence>
<keyword evidence="10" id="KW-1133">Transmembrane helix</keyword>
<feature type="signal peptide" evidence="15">
    <location>
        <begin position="1"/>
        <end position="24"/>
    </location>
</feature>
<dbReference type="GO" id="GO:0045138">
    <property type="term" value="P:nematode male tail tip morphogenesis"/>
    <property type="evidence" value="ECO:0007669"/>
    <property type="project" value="UniProtKB-ARBA"/>
</dbReference>
<keyword evidence="5" id="KW-0812">Transmembrane</keyword>
<evidence type="ECO:0000256" key="13">
    <source>
        <dbReference type="ARBA" id="ARBA00051243"/>
    </source>
</evidence>
<dbReference type="CTD" id="174498"/>
<gene>
    <name evidence="17 19" type="primary">kin-15</name>
    <name evidence="17" type="ORF">CELE_M176.6</name>
    <name evidence="19" type="ORF">M176.6</name>
</gene>
<dbReference type="SMR" id="Q8T8M7"/>
<dbReference type="Gene3D" id="1.10.510.10">
    <property type="entry name" value="Transferase(Phosphotransferase) domain 1"/>
    <property type="match status" value="1"/>
</dbReference>
<comment type="subcellular location">
    <subcellularLocation>
        <location evidence="1">Cell membrane</location>
        <topology evidence="1">Single-pass membrane protein</topology>
    </subcellularLocation>
</comment>
<dbReference type="InterPro" id="IPR050122">
    <property type="entry name" value="RTK"/>
</dbReference>
<keyword evidence="18" id="KW-1185">Reference proteome</keyword>
<dbReference type="ExpressionAtlas" id="Q8T8M7">
    <property type="expression patterns" value="baseline and differential"/>
</dbReference>
<dbReference type="RefSeq" id="NP_741034.2">
    <property type="nucleotide sequence ID" value="NM_171029.8"/>
</dbReference>
<sequence length="428" mass="49475">MCLKMRYERIKYILLFSLMHLVYSNSTFESNPEVRNKSNIYDLPPLLDVTSVNEETPIVKRPINERIENLEFDPRFEIDQAKLEISEDKLGSGFFGEVCYGLLSMRTSNTETDTLQKLSVAVKQSNDPTQENQEKMIEDETKLMCAIGRNPNILAIIGAVTANSGSARNLLIVEFVECGDLLKFLEEKKSIFKDELVYEKNGYLLPKSIRRKTYMFNENEDDVIEESLDSLCTSDLLSFSYQIAEGMEYLASIPCVHRDLALRNVLLNKNKTIRIADFGLARKYQVDGYYRITKGVGTPMPARWMAPEVMREGKCTEKSDVWSYGVSLYEMFSLGELPYSNVSNSDVFEHVVQGNQLPMPQYCHPKMYDRMKQFWNFDATFRPSFSKCVEFFEEHLSVSATNLLEQIQKTLKSEAERQSKLEDWIRRD</sequence>
<dbReference type="PANTHER" id="PTHR24416:SF626">
    <property type="entry name" value="PROTEIN KINASE DOMAIN-CONTAINING PROTEIN-RELATED"/>
    <property type="match status" value="1"/>
</dbReference>
<dbReference type="InterPro" id="IPR000719">
    <property type="entry name" value="Prot_kinase_dom"/>
</dbReference>
<dbReference type="FunFam" id="3.30.200.20:FF:000586">
    <property type="entry name" value="Receptor protein-tyrosine kinase"/>
    <property type="match status" value="1"/>
</dbReference>
<evidence type="ECO:0000313" key="17">
    <source>
        <dbReference type="EMBL" id="CAD24482.2"/>
    </source>
</evidence>
<keyword evidence="3" id="KW-1003">Cell membrane</keyword>
<keyword evidence="12" id="KW-0829">Tyrosine-protein kinase</keyword>
<keyword evidence="6 15" id="KW-0732">Signal</keyword>
<evidence type="ECO:0000259" key="16">
    <source>
        <dbReference type="PROSITE" id="PS50011"/>
    </source>
</evidence>
<accession>Q8T8M7</accession>
<dbReference type="PROSITE" id="PS50011">
    <property type="entry name" value="PROTEIN_KINASE_DOM"/>
    <property type="match status" value="1"/>
</dbReference>
<proteinExistence type="predicted"/>
<feature type="domain" description="Protein kinase" evidence="16">
    <location>
        <begin position="84"/>
        <end position="398"/>
    </location>
</feature>
<evidence type="ECO:0000256" key="12">
    <source>
        <dbReference type="ARBA" id="ARBA00023137"/>
    </source>
</evidence>
<evidence type="ECO:0000313" key="18">
    <source>
        <dbReference type="Proteomes" id="UP000001940"/>
    </source>
</evidence>
<dbReference type="UCSC" id="M176.6b">
    <property type="organism name" value="c. elegans"/>
</dbReference>
<name>Q8T8M7_CAEEL</name>
<dbReference type="InterPro" id="IPR011009">
    <property type="entry name" value="Kinase-like_dom_sf"/>
</dbReference>
<dbReference type="EMBL" id="BX284602">
    <property type="protein sequence ID" value="CAD24482.2"/>
    <property type="molecule type" value="Genomic_DNA"/>
</dbReference>
<dbReference type="Gene3D" id="3.30.200.20">
    <property type="entry name" value="Phosphorylase Kinase, domain 1"/>
    <property type="match status" value="1"/>
</dbReference>
<evidence type="ECO:0000256" key="11">
    <source>
        <dbReference type="ARBA" id="ARBA00023136"/>
    </source>
</evidence>
<dbReference type="Bgee" id="WBGene00002199">
    <property type="expression patterns" value="Expressed in material anatomical entity and 2 other cell types or tissues"/>
</dbReference>
<dbReference type="WormBase" id="M176.6b">
    <property type="protein sequence ID" value="CE47000"/>
    <property type="gene ID" value="WBGene00002199"/>
    <property type="gene designation" value="kin-15"/>
</dbReference>
<evidence type="ECO:0000256" key="9">
    <source>
        <dbReference type="ARBA" id="ARBA00022840"/>
    </source>
</evidence>
<evidence type="ECO:0000256" key="10">
    <source>
        <dbReference type="ARBA" id="ARBA00022989"/>
    </source>
</evidence>
<comment type="catalytic activity">
    <reaction evidence="13">
        <text>L-tyrosyl-[protein] + ATP = O-phospho-L-tyrosyl-[protein] + ADP + H(+)</text>
        <dbReference type="Rhea" id="RHEA:10596"/>
        <dbReference type="Rhea" id="RHEA-COMP:10136"/>
        <dbReference type="Rhea" id="RHEA-COMP:20101"/>
        <dbReference type="ChEBI" id="CHEBI:15378"/>
        <dbReference type="ChEBI" id="CHEBI:30616"/>
        <dbReference type="ChEBI" id="CHEBI:46858"/>
        <dbReference type="ChEBI" id="CHEBI:61978"/>
        <dbReference type="ChEBI" id="CHEBI:456216"/>
        <dbReference type="EC" id="2.7.10.1"/>
    </reaction>
</comment>
<keyword evidence="8 17" id="KW-0418">Kinase</keyword>
<evidence type="ECO:0000313" key="19">
    <source>
        <dbReference type="WormBase" id="M176.6b"/>
    </source>
</evidence>
<feature type="binding site" evidence="14">
    <location>
        <position position="123"/>
    </location>
    <ligand>
        <name>ATP</name>
        <dbReference type="ChEBI" id="CHEBI:30616"/>
    </ligand>
</feature>
<dbReference type="InterPro" id="IPR001245">
    <property type="entry name" value="Ser-Thr/Tyr_kinase_cat_dom"/>
</dbReference>
<keyword evidence="9 14" id="KW-0067">ATP-binding</keyword>
<dbReference type="CDD" id="cd00192">
    <property type="entry name" value="PTKc"/>
    <property type="match status" value="1"/>
</dbReference>
<reference evidence="17 18" key="1">
    <citation type="journal article" date="1998" name="Science">
        <title>Genome sequence of the nematode C. elegans: a platform for investigating biology.</title>
        <authorList>
            <consortium name="The C. elegans sequencing consortium"/>
            <person name="Sulson J.E."/>
            <person name="Waterston R."/>
        </authorList>
    </citation>
    <scope>NUCLEOTIDE SEQUENCE [LARGE SCALE GENOMIC DNA]</scope>
    <source>
        <strain evidence="17 18">Bristol N2</strain>
    </source>
</reference>
<dbReference type="GO" id="GO:0005524">
    <property type="term" value="F:ATP binding"/>
    <property type="evidence" value="ECO:0007669"/>
    <property type="project" value="UniProtKB-UniRule"/>
</dbReference>
<dbReference type="GO" id="GO:0005886">
    <property type="term" value="C:plasma membrane"/>
    <property type="evidence" value="ECO:0007669"/>
    <property type="project" value="UniProtKB-SubCell"/>
</dbReference>
<dbReference type="InterPro" id="IPR020635">
    <property type="entry name" value="Tyr_kinase_cat_dom"/>
</dbReference>